<proteinExistence type="predicted"/>
<reference evidence="1 2" key="1">
    <citation type="journal article" date="2015" name="Sci. Rep.">
        <title>A comparative genomics and reductive dehalogenase gene transcription study of two chloroethene-respiring bacteria, Dehalococcoides mccartyi strains MB and 11a.</title>
        <authorList>
            <person name="Low A."/>
            <person name="Shen Z."/>
            <person name="Cheng D."/>
            <person name="Rogers M.J."/>
            <person name="Lee P.K."/>
            <person name="He J."/>
        </authorList>
    </citation>
    <scope>NUCLEOTIDE SEQUENCE [LARGE SCALE GENOMIC DNA]</scope>
    <source>
        <strain evidence="1 2">MB</strain>
    </source>
</reference>
<dbReference type="OrthoDB" id="173667at2"/>
<comment type="caution">
    <text evidence="1">The sequence shown here is derived from an EMBL/GenBank/DDBJ whole genome shotgun (WGS) entry which is preliminary data.</text>
</comment>
<evidence type="ECO:0000313" key="1">
    <source>
        <dbReference type="EMBL" id="KSV17240.1"/>
    </source>
</evidence>
<protein>
    <submittedName>
        <fullName evidence="1">Uncharacterized protein</fullName>
    </submittedName>
</protein>
<dbReference type="Proteomes" id="UP000053577">
    <property type="component" value="Unassembled WGS sequence"/>
</dbReference>
<sequence>MGYPPQGQATSRNRLSELEIDADKSWLGREIVNIKGLASGMEHGDINYHGASVLERLVANAGKGYSFLRSRGPGLSPEWCDIEDLIAYMCGALNRAIYLDSLVVAPSIAKLIAAGSIGGWTAAPLLPVPASQLTMLAEVDSIGGWTAMPTLNVPAAAMDRDMMLVYENYKSGEDGQGNIYGNNWEAQTFTPLANHSITKLYIKICRTGSPGTVTVGIRATDAGNKPTGADLTSGSIDSSNLPTGGSIWVRIAVTPLALSASTRYAIVARTSGGDINNYLIWRADVTSPGYTRGARCYSIDGGGSWTEETAVDYMFEEGS</sequence>
<accession>A0A0V8M0F4</accession>
<gene>
    <name evidence="1" type="ORF">DA01_07500</name>
</gene>
<dbReference type="RefSeq" id="WP_058292683.1">
    <property type="nucleotide sequence ID" value="NZ_JGYD01000025.1"/>
</dbReference>
<evidence type="ECO:0000313" key="2">
    <source>
        <dbReference type="Proteomes" id="UP000053577"/>
    </source>
</evidence>
<organism evidence="1 2">
    <name type="scientific">Dehalococcoides mccartyi</name>
    <dbReference type="NCBI Taxonomy" id="61435"/>
    <lineage>
        <taxon>Bacteria</taxon>
        <taxon>Bacillati</taxon>
        <taxon>Chloroflexota</taxon>
        <taxon>Dehalococcoidia</taxon>
        <taxon>Dehalococcoidales</taxon>
        <taxon>Dehalococcoidaceae</taxon>
        <taxon>Dehalococcoides</taxon>
    </lineage>
</organism>
<dbReference type="EMBL" id="JGYD01000025">
    <property type="protein sequence ID" value="KSV17240.1"/>
    <property type="molecule type" value="Genomic_DNA"/>
</dbReference>
<dbReference type="AlphaFoldDB" id="A0A0V8M0F4"/>
<name>A0A0V8M0F4_9CHLR</name>
<dbReference type="PATRIC" id="fig|61435.5.peg.1473"/>
<dbReference type="NCBIfam" id="NF041539">
    <property type="entry name" value="choice_anch_R"/>
    <property type="match status" value="1"/>
</dbReference>